<protein>
    <recommendedName>
        <fullName evidence="1">HEPN domain-containing protein</fullName>
    </recommendedName>
</protein>
<evidence type="ECO:0000313" key="3">
    <source>
        <dbReference type="Proteomes" id="UP001304970"/>
    </source>
</evidence>
<dbReference type="AlphaFoldDB" id="A0AA96V5N9"/>
<name>A0AA96V5N9_9EURY</name>
<dbReference type="Proteomes" id="UP001304970">
    <property type="component" value="Chromosome"/>
</dbReference>
<feature type="domain" description="HEPN" evidence="1">
    <location>
        <begin position="26"/>
        <end position="125"/>
    </location>
</feature>
<sequence>MTIQFKPAHFLYISRFLVQTVKKEGSMSESFYKTAISRAYYAAFLESRIYAEKRMNFIGSKTGIDHKQLAACYQKSKNSSVRSVGHKLSKLKKWRSFSDYEIAASVQPTEKTAKEAIYYAQQIFLILDN</sequence>
<dbReference type="Pfam" id="PF05168">
    <property type="entry name" value="HEPN"/>
    <property type="match status" value="1"/>
</dbReference>
<reference evidence="2 3" key="1">
    <citation type="submission" date="2023-07" db="EMBL/GenBank/DDBJ databases">
        <title>Closed genome sequence of Methanosarcinaceae archaeon Am2.</title>
        <authorList>
            <person name="Poehlein A."/>
            <person name="Protasov E."/>
            <person name="Platt K."/>
            <person name="Reeh H."/>
            <person name="Daniel R."/>
            <person name="Brune A."/>
        </authorList>
    </citation>
    <scope>NUCLEOTIDE SEQUENCE [LARGE SCALE GENOMIC DNA]</scope>
    <source>
        <strain evidence="2 3">Am2</strain>
    </source>
</reference>
<dbReference type="GeneID" id="89227507"/>
<dbReference type="RefSeq" id="WP_338097878.1">
    <property type="nucleotide sequence ID" value="NZ_CP131061.1"/>
</dbReference>
<evidence type="ECO:0000259" key="1">
    <source>
        <dbReference type="Pfam" id="PF05168"/>
    </source>
</evidence>
<organism evidence="2 3">
    <name type="scientific">Methanolapillus ohkumae</name>
    <dbReference type="NCBI Taxonomy" id="3028298"/>
    <lineage>
        <taxon>Archaea</taxon>
        <taxon>Methanobacteriati</taxon>
        <taxon>Methanobacteriota</taxon>
        <taxon>Stenosarchaea group</taxon>
        <taxon>Methanomicrobia</taxon>
        <taxon>Methanosarcinales</taxon>
        <taxon>Methanosarcinaceae</taxon>
        <taxon>Methanolapillus</taxon>
    </lineage>
</organism>
<keyword evidence="3" id="KW-1185">Reference proteome</keyword>
<proteinExistence type="predicted"/>
<gene>
    <name evidence="2" type="ORF">MsAm2_01110</name>
</gene>
<dbReference type="Gene3D" id="1.20.120.330">
    <property type="entry name" value="Nucleotidyltransferases domain 2"/>
    <property type="match status" value="1"/>
</dbReference>
<dbReference type="EMBL" id="CP131061">
    <property type="protein sequence ID" value="WNY26351.1"/>
    <property type="molecule type" value="Genomic_DNA"/>
</dbReference>
<accession>A0AA96V5N9</accession>
<dbReference type="InterPro" id="IPR007842">
    <property type="entry name" value="HEPN_dom"/>
</dbReference>
<evidence type="ECO:0000313" key="2">
    <source>
        <dbReference type="EMBL" id="WNY26351.1"/>
    </source>
</evidence>